<dbReference type="Gene3D" id="1.10.10.10">
    <property type="entry name" value="Winged helix-like DNA-binding domain superfamily/Winged helix DNA-binding domain"/>
    <property type="match status" value="1"/>
</dbReference>
<evidence type="ECO:0000256" key="1">
    <source>
        <dbReference type="ARBA" id="ARBA00009437"/>
    </source>
</evidence>
<evidence type="ECO:0000259" key="5">
    <source>
        <dbReference type="PROSITE" id="PS50931"/>
    </source>
</evidence>
<evidence type="ECO:0000313" key="7">
    <source>
        <dbReference type="Proteomes" id="UP001163056"/>
    </source>
</evidence>
<dbReference type="GeneID" id="93517549"/>
<dbReference type="PROSITE" id="PS50931">
    <property type="entry name" value="HTH_LYSR"/>
    <property type="match status" value="1"/>
</dbReference>
<evidence type="ECO:0000256" key="3">
    <source>
        <dbReference type="ARBA" id="ARBA00023125"/>
    </source>
</evidence>
<evidence type="ECO:0000256" key="4">
    <source>
        <dbReference type="ARBA" id="ARBA00023163"/>
    </source>
</evidence>
<evidence type="ECO:0000256" key="2">
    <source>
        <dbReference type="ARBA" id="ARBA00023015"/>
    </source>
</evidence>
<keyword evidence="2" id="KW-0805">Transcription regulation</keyword>
<dbReference type="InterPro" id="IPR036390">
    <property type="entry name" value="WH_DNA-bd_sf"/>
</dbReference>
<keyword evidence="3" id="KW-0238">DNA-binding</keyword>
<dbReference type="Gene3D" id="3.40.190.10">
    <property type="entry name" value="Periplasmic binding protein-like II"/>
    <property type="match status" value="2"/>
</dbReference>
<dbReference type="InterPro" id="IPR036388">
    <property type="entry name" value="WH-like_DNA-bd_sf"/>
</dbReference>
<dbReference type="KEGG" id="psx:DR96_1396"/>
<comment type="caution">
    <text evidence="6">The sequence shown here is derived from an EMBL/GenBank/DDBJ whole genome shotgun (WGS) entry which is preliminary data.</text>
</comment>
<keyword evidence="4" id="KW-0804">Transcription</keyword>
<dbReference type="SUPFAM" id="SSF53850">
    <property type="entry name" value="Periplasmic binding protein-like II"/>
    <property type="match status" value="1"/>
</dbReference>
<dbReference type="PANTHER" id="PTHR30126:SF40">
    <property type="entry name" value="HTH-TYPE TRANSCRIPTIONAL REGULATOR GLTR"/>
    <property type="match status" value="1"/>
</dbReference>
<dbReference type="GO" id="GO:0003700">
    <property type="term" value="F:DNA-binding transcription factor activity"/>
    <property type="evidence" value="ECO:0007669"/>
    <property type="project" value="InterPro"/>
</dbReference>
<protein>
    <submittedName>
        <fullName evidence="6">LysR family transcriptional regulator</fullName>
    </submittedName>
</protein>
<sequence length="293" mass="32759">MNSESLKIFCMVAEELSITRAAMRLGRVPSNITTRIQQLESDLGEPLFIRQGKQMQLSEAGTRFLQYAYRLLALEQEARHVTSLGREGGQLRIGSMESTAACRLPQPLAAYHQQHPTTQLSLLTGTSQALIEQVRREQLDCAFVALPQDLYDINQLCDMGIQSQVVWQEQLVLLLPEQDKLAKTASDIQTRSLATFAQGCSYRYIAEQWLNIPNQRDWHIQQLSSYHAMVACVSAGSSIALLPAQLFHSMGDASSLLASLPVTTCDTYLIYRTGYQVPAFTAFKTLILSREVN</sequence>
<organism evidence="6 7">
    <name type="scientific">Providencia stuartii</name>
    <dbReference type="NCBI Taxonomy" id="588"/>
    <lineage>
        <taxon>Bacteria</taxon>
        <taxon>Pseudomonadati</taxon>
        <taxon>Pseudomonadota</taxon>
        <taxon>Gammaproteobacteria</taxon>
        <taxon>Enterobacterales</taxon>
        <taxon>Morganellaceae</taxon>
        <taxon>Providencia</taxon>
    </lineage>
</organism>
<evidence type="ECO:0000313" key="6">
    <source>
        <dbReference type="EMBL" id="MDE8771055.1"/>
    </source>
</evidence>
<name>A0AAJ1N448_PROST</name>
<gene>
    <name evidence="6" type="ORF">PZS58_16305</name>
</gene>
<accession>A0AAJ1N448</accession>
<dbReference type="InterPro" id="IPR000847">
    <property type="entry name" value="LysR_HTH_N"/>
</dbReference>
<proteinExistence type="inferred from homology"/>
<dbReference type="AlphaFoldDB" id="A0AAJ1N448"/>
<dbReference type="Pfam" id="PF03466">
    <property type="entry name" value="LysR_substrate"/>
    <property type="match status" value="1"/>
</dbReference>
<dbReference type="Pfam" id="PF00126">
    <property type="entry name" value="HTH_1"/>
    <property type="match status" value="1"/>
</dbReference>
<dbReference type="EMBL" id="JAREJI010000013">
    <property type="protein sequence ID" value="MDE8771055.1"/>
    <property type="molecule type" value="Genomic_DNA"/>
</dbReference>
<dbReference type="GO" id="GO:0000976">
    <property type="term" value="F:transcription cis-regulatory region binding"/>
    <property type="evidence" value="ECO:0007669"/>
    <property type="project" value="TreeGrafter"/>
</dbReference>
<dbReference type="RefSeq" id="WP_071599670.1">
    <property type="nucleotide sequence ID" value="NZ_BRRI01000015.1"/>
</dbReference>
<comment type="similarity">
    <text evidence="1">Belongs to the LysR transcriptional regulatory family.</text>
</comment>
<dbReference type="SUPFAM" id="SSF46785">
    <property type="entry name" value="Winged helix' DNA-binding domain"/>
    <property type="match status" value="1"/>
</dbReference>
<dbReference type="InterPro" id="IPR005119">
    <property type="entry name" value="LysR_subst-bd"/>
</dbReference>
<feature type="domain" description="HTH lysR-type" evidence="5">
    <location>
        <begin position="1"/>
        <end position="58"/>
    </location>
</feature>
<dbReference type="PANTHER" id="PTHR30126">
    <property type="entry name" value="HTH-TYPE TRANSCRIPTIONAL REGULATOR"/>
    <property type="match status" value="1"/>
</dbReference>
<dbReference type="Proteomes" id="UP001163056">
    <property type="component" value="Unassembled WGS sequence"/>
</dbReference>
<reference evidence="6 7" key="1">
    <citation type="submission" date="2023-03" db="EMBL/GenBank/DDBJ databases">
        <title>WGS of NDM-producing Providencia thailandensis from Ukrainian patients.</title>
        <authorList>
            <person name="Zabicka D."/>
            <person name="Izdebski R."/>
            <person name="Urbanowicz P."/>
            <person name="Biedrzycka M."/>
            <person name="Guzek A."/>
            <person name="Gniadkowski M."/>
        </authorList>
    </citation>
    <scope>NUCLEOTIDE SEQUENCE [LARGE SCALE GENOMIC DNA]</scope>
    <source>
        <strain evidence="6 7">8015-22</strain>
    </source>
</reference>